<name>F7PNT9_9EURY</name>
<dbReference type="HOGENOM" id="CLU_194229_0_0_2"/>
<organism evidence="1 2">
    <name type="scientific">Halorhabdus tiamatea SARL4B</name>
    <dbReference type="NCBI Taxonomy" id="1033806"/>
    <lineage>
        <taxon>Archaea</taxon>
        <taxon>Methanobacteriati</taxon>
        <taxon>Methanobacteriota</taxon>
        <taxon>Stenosarchaea group</taxon>
        <taxon>Halobacteria</taxon>
        <taxon>Halobacteriales</taxon>
        <taxon>Haloarculaceae</taxon>
        <taxon>Halorhabdus</taxon>
    </lineage>
</organism>
<dbReference type="KEGG" id="hti:HTIA_1548"/>
<protein>
    <submittedName>
        <fullName evidence="1">Uncharacterized protein</fullName>
    </submittedName>
</protein>
<dbReference type="InterPro" id="IPR055978">
    <property type="entry name" value="DUF7556"/>
</dbReference>
<dbReference type="AlphaFoldDB" id="F7PNT9"/>
<dbReference type="RefSeq" id="WP_008527709.1">
    <property type="nucleotide sequence ID" value="NC_021921.1"/>
</dbReference>
<evidence type="ECO:0000313" key="2">
    <source>
        <dbReference type="Proteomes" id="UP000015381"/>
    </source>
</evidence>
<accession>F7PNT9</accession>
<reference evidence="1 2" key="1">
    <citation type="journal article" date="2014" name="Environ. Microbiol.">
        <title>Halorhabdus tiamatea: proteogenomics and glycosidase activity measurements identify the first cultivated euryarchaeon from a deep-sea anoxic brine lake as potential polysaccharide degrader.</title>
        <authorList>
            <person name="Werner J."/>
            <person name="Ferrer M."/>
            <person name="Michel G."/>
            <person name="Mann A.J."/>
            <person name="Huang S."/>
            <person name="Juarez S."/>
            <person name="Ciordia S."/>
            <person name="Albar J.P."/>
            <person name="Alcaide M."/>
            <person name="La Cono V."/>
            <person name="Yakimov M.M."/>
            <person name="Antunes A."/>
            <person name="Taborda M."/>
            <person name="Da Costa M.S."/>
            <person name="Amann R.I."/>
            <person name="Gloeckner F.O."/>
            <person name="Golyshina O.V."/>
            <person name="Golyshin P.N."/>
            <person name="Teeling H."/>
        </authorList>
    </citation>
    <scope>NUCLEOTIDE SEQUENCE [LARGE SCALE GENOMIC DNA]</scope>
    <source>
        <strain evidence="2">SARL4B</strain>
    </source>
</reference>
<dbReference type="OrthoDB" id="262340at2157"/>
<gene>
    <name evidence="1" type="ORF">HTIA_1548</name>
</gene>
<sequence length="56" mass="5911">MSQEPDALAADAAVDGEVMAAVERDEEAVFVIADVTRDDAYLSVPLADSASLSAWR</sequence>
<proteinExistence type="predicted"/>
<dbReference type="Pfam" id="PF24433">
    <property type="entry name" value="DUF7556"/>
    <property type="match status" value="1"/>
</dbReference>
<evidence type="ECO:0000313" key="1">
    <source>
        <dbReference type="EMBL" id="CCQ33675.1"/>
    </source>
</evidence>
<dbReference type="GeneID" id="55593229"/>
<dbReference type="EMBL" id="HF571520">
    <property type="protein sequence ID" value="CCQ33675.1"/>
    <property type="molecule type" value="Genomic_DNA"/>
</dbReference>
<dbReference type="Proteomes" id="UP000015381">
    <property type="component" value="Chromosome I"/>
</dbReference>
<keyword evidence="2" id="KW-1185">Reference proteome</keyword>